<protein>
    <recommendedName>
        <fullName evidence="5">UDP-N-acetylglucosamine kinase</fullName>
        <ecNumber evidence="2">2.7.1.176</ecNumber>
    </recommendedName>
    <alternativeName>
        <fullName evidence="5">UDP-N-acetylglucosamine kinase</fullName>
    </alternativeName>
</protein>
<evidence type="ECO:0000256" key="6">
    <source>
        <dbReference type="ARBA" id="ARBA00048178"/>
    </source>
</evidence>
<comment type="catalytic activity">
    <reaction evidence="6">
        <text>UDP-N-acetyl-alpha-D-glucosamine + ATP = UDP-N-acetyl-alpha-D-glucosamine 3'-phosphate + ADP + H(+)</text>
        <dbReference type="Rhea" id="RHEA:32671"/>
        <dbReference type="ChEBI" id="CHEBI:15378"/>
        <dbReference type="ChEBI" id="CHEBI:30616"/>
        <dbReference type="ChEBI" id="CHEBI:57705"/>
        <dbReference type="ChEBI" id="CHEBI:64353"/>
        <dbReference type="ChEBI" id="CHEBI:456216"/>
        <dbReference type="EC" id="2.7.1.176"/>
    </reaction>
</comment>
<gene>
    <name evidence="9" type="ORF">G6048_00200</name>
</gene>
<proteinExistence type="inferred from homology"/>
<keyword evidence="4" id="KW-0067">ATP-binding</keyword>
<dbReference type="RefSeq" id="WP_165337324.1">
    <property type="nucleotide sequence ID" value="NZ_JAAKZX010000001.1"/>
</dbReference>
<dbReference type="EMBL" id="JAAKZX010000001">
    <property type="protein sequence ID" value="NGO40638.1"/>
    <property type="molecule type" value="Genomic_DNA"/>
</dbReference>
<evidence type="ECO:0000313" key="10">
    <source>
        <dbReference type="Proteomes" id="UP001518140"/>
    </source>
</evidence>
<comment type="similarity">
    <text evidence="1">Belongs to the zeta toxin family.</text>
</comment>
<evidence type="ECO:0000256" key="1">
    <source>
        <dbReference type="ARBA" id="ARBA00009104"/>
    </source>
</evidence>
<feature type="domain" description="Zeta toxin" evidence="8">
    <location>
        <begin position="30"/>
        <end position="215"/>
    </location>
</feature>
<keyword evidence="3" id="KW-0547">Nucleotide-binding</keyword>
<evidence type="ECO:0000256" key="7">
    <source>
        <dbReference type="SAM" id="MobiDB-lite"/>
    </source>
</evidence>
<dbReference type="Proteomes" id="UP001518140">
    <property type="component" value="Unassembled WGS sequence"/>
</dbReference>
<dbReference type="InterPro" id="IPR010488">
    <property type="entry name" value="Zeta_toxin_domain"/>
</dbReference>
<organism evidence="9 10">
    <name type="scientific">Streptomyces ureilyticus</name>
    <dbReference type="NCBI Taxonomy" id="1775131"/>
    <lineage>
        <taxon>Bacteria</taxon>
        <taxon>Bacillati</taxon>
        <taxon>Actinomycetota</taxon>
        <taxon>Actinomycetes</taxon>
        <taxon>Kitasatosporales</taxon>
        <taxon>Streptomycetaceae</taxon>
        <taxon>Streptomyces</taxon>
    </lineage>
</organism>
<evidence type="ECO:0000256" key="2">
    <source>
        <dbReference type="ARBA" id="ARBA00011963"/>
    </source>
</evidence>
<accession>A0ABX0DFP3</accession>
<dbReference type="InterPro" id="IPR027417">
    <property type="entry name" value="P-loop_NTPase"/>
</dbReference>
<dbReference type="EC" id="2.7.1.176" evidence="2"/>
<feature type="compositionally biased region" description="Low complexity" evidence="7">
    <location>
        <begin position="387"/>
        <end position="402"/>
    </location>
</feature>
<dbReference type="Pfam" id="PF06414">
    <property type="entry name" value="Zeta_toxin"/>
    <property type="match status" value="1"/>
</dbReference>
<dbReference type="Gene3D" id="3.40.50.300">
    <property type="entry name" value="P-loop containing nucleotide triphosphate hydrolases"/>
    <property type="match status" value="1"/>
</dbReference>
<feature type="region of interest" description="Disordered" evidence="7">
    <location>
        <begin position="371"/>
        <end position="443"/>
    </location>
</feature>
<reference evidence="9 10" key="1">
    <citation type="submission" date="2020-02" db="EMBL/GenBank/DDBJ databases">
        <title>Whole-genome analyses of novel actinobacteria.</title>
        <authorList>
            <person name="Sahin N."/>
            <person name="Tokatli A."/>
        </authorList>
    </citation>
    <scope>NUCLEOTIDE SEQUENCE [LARGE SCALE GENOMIC DNA]</scope>
    <source>
        <strain evidence="9 10">YC419</strain>
    </source>
</reference>
<evidence type="ECO:0000313" key="9">
    <source>
        <dbReference type="EMBL" id="NGO40638.1"/>
    </source>
</evidence>
<evidence type="ECO:0000256" key="5">
    <source>
        <dbReference type="ARBA" id="ARBA00032897"/>
    </source>
</evidence>
<comment type="caution">
    <text evidence="9">The sequence shown here is derived from an EMBL/GenBank/DDBJ whole genome shotgun (WGS) entry which is preliminary data.</text>
</comment>
<sequence>MAEASDYFLTGKQLRDRFEERVRDFVFSGYAPQDTPALVLLGGQPAAGKSQAMAAAEQRHADRQLVPLTGDELRQFHPQYEELLEEHPLLFPNATAQASGAWVRMSIDYARDHGYSLILEGVFRNPAVTVATAEEFAGLDDVAYTVEVVALGVRAERSRLDSLHRYLEAERWTPPTAHDGSYRMMPETIAAAEASPAVHRLTLTDRSGADLYVNERRTDGSWGREPAGVEALQAIRARPLPADEVAGWLARHREIVVEFAVRGEINAATVPVLNQVAADADVVAAMDPDPQSPARREYAAVRPLLQILVSGPIDSAGSMPLPLVPDAALAAAVNRSRIDAMHLAAELERRRGLAPADRQAEDTLRANLETRLRAAGSPSAPKPPSGSGPASRPSSAAARSRSTTVRKPPPSGKDRSAAPGAADQPPHLRRPGPDQSRRRGPSV</sequence>
<name>A0ABX0DFP3_9ACTN</name>
<evidence type="ECO:0000256" key="4">
    <source>
        <dbReference type="ARBA" id="ARBA00022840"/>
    </source>
</evidence>
<evidence type="ECO:0000256" key="3">
    <source>
        <dbReference type="ARBA" id="ARBA00022741"/>
    </source>
</evidence>
<evidence type="ECO:0000259" key="8">
    <source>
        <dbReference type="Pfam" id="PF06414"/>
    </source>
</evidence>
<dbReference type="SUPFAM" id="SSF52540">
    <property type="entry name" value="P-loop containing nucleoside triphosphate hydrolases"/>
    <property type="match status" value="1"/>
</dbReference>
<keyword evidence="10" id="KW-1185">Reference proteome</keyword>